<dbReference type="GO" id="GO:0008270">
    <property type="term" value="F:zinc ion binding"/>
    <property type="evidence" value="ECO:0007669"/>
    <property type="project" value="InterPro"/>
</dbReference>
<feature type="domain" description="HNH" evidence="1">
    <location>
        <begin position="42"/>
        <end position="88"/>
    </location>
</feature>
<dbReference type="GO" id="GO:0004519">
    <property type="term" value="F:endonuclease activity"/>
    <property type="evidence" value="ECO:0007669"/>
    <property type="project" value="InterPro"/>
</dbReference>
<evidence type="ECO:0000313" key="3">
    <source>
        <dbReference type="Proteomes" id="UP000433652"/>
    </source>
</evidence>
<dbReference type="Gene3D" id="1.10.30.50">
    <property type="match status" value="1"/>
</dbReference>
<dbReference type="RefSeq" id="WP_159791460.1">
    <property type="nucleotide sequence ID" value="NZ_WTYM01000022.1"/>
</dbReference>
<dbReference type="Pfam" id="PF01844">
    <property type="entry name" value="HNH"/>
    <property type="match status" value="1"/>
</dbReference>
<name>A0A6I4SRF2_9SPHN</name>
<evidence type="ECO:0000259" key="1">
    <source>
        <dbReference type="Pfam" id="PF01844"/>
    </source>
</evidence>
<gene>
    <name evidence="2" type="ORF">GRI89_01235</name>
</gene>
<organism evidence="2 3">
    <name type="scientific">Croceibacterium salegens</name>
    <dbReference type="NCBI Taxonomy" id="1737568"/>
    <lineage>
        <taxon>Bacteria</taxon>
        <taxon>Pseudomonadati</taxon>
        <taxon>Pseudomonadota</taxon>
        <taxon>Alphaproteobacteria</taxon>
        <taxon>Sphingomonadales</taxon>
        <taxon>Erythrobacteraceae</taxon>
        <taxon>Croceibacterium</taxon>
    </lineage>
</organism>
<sequence length="204" mass="23479">MLTDNAANWQKLVDENPTYTNKYRYRHDEIKNRLHEETGEKCIYCEAKMRPVAPSNIEHIIPVSYDPSKRFVWDNLTIACPECNRLKGAVYDEFQKFINPYSDDVEALLLHRGPMVGWQAGQADAELTVKYLRLDSGERTTLMMRKIEAISDIDDKVERYTQHKGTPLGDVIAARIRKRTEKGEEFSAMIRSILSQAGLNELIA</sequence>
<dbReference type="Proteomes" id="UP000433652">
    <property type="component" value="Unassembled WGS sequence"/>
</dbReference>
<accession>A0A6I4SRF2</accession>
<reference evidence="2 3" key="1">
    <citation type="submission" date="2019-12" db="EMBL/GenBank/DDBJ databases">
        <title>Genomic-based taxomic classification of the family Erythrobacteraceae.</title>
        <authorList>
            <person name="Xu L."/>
        </authorList>
    </citation>
    <scope>NUCLEOTIDE SEQUENCE [LARGE SCALE GENOMIC DNA]</scope>
    <source>
        <strain evidence="2 3">MCCC 1K01500</strain>
    </source>
</reference>
<protein>
    <recommendedName>
        <fullName evidence="1">HNH domain-containing protein</fullName>
    </recommendedName>
</protein>
<dbReference type="InterPro" id="IPR003615">
    <property type="entry name" value="HNH_nuc"/>
</dbReference>
<dbReference type="CDD" id="cd00085">
    <property type="entry name" value="HNHc"/>
    <property type="match status" value="1"/>
</dbReference>
<comment type="caution">
    <text evidence="2">The sequence shown here is derived from an EMBL/GenBank/DDBJ whole genome shotgun (WGS) entry which is preliminary data.</text>
</comment>
<proteinExistence type="predicted"/>
<dbReference type="AlphaFoldDB" id="A0A6I4SRF2"/>
<keyword evidence="3" id="KW-1185">Reference proteome</keyword>
<dbReference type="EMBL" id="WTYM01000022">
    <property type="protein sequence ID" value="MXO58169.1"/>
    <property type="molecule type" value="Genomic_DNA"/>
</dbReference>
<dbReference type="OrthoDB" id="5422822at2"/>
<dbReference type="InterPro" id="IPR002711">
    <property type="entry name" value="HNH"/>
</dbReference>
<evidence type="ECO:0000313" key="2">
    <source>
        <dbReference type="EMBL" id="MXO58169.1"/>
    </source>
</evidence>
<dbReference type="GO" id="GO:0003676">
    <property type="term" value="F:nucleic acid binding"/>
    <property type="evidence" value="ECO:0007669"/>
    <property type="project" value="InterPro"/>
</dbReference>